<dbReference type="Pfam" id="PF01047">
    <property type="entry name" value="MarR"/>
    <property type="match status" value="1"/>
</dbReference>
<name>A0A8J8MEZ5_9FIRM</name>
<accession>A0A8J8MEZ5</accession>
<evidence type="ECO:0000256" key="3">
    <source>
        <dbReference type="ARBA" id="ARBA00023163"/>
    </source>
</evidence>
<dbReference type="GO" id="GO:0003700">
    <property type="term" value="F:DNA-binding transcription factor activity"/>
    <property type="evidence" value="ECO:0007669"/>
    <property type="project" value="InterPro"/>
</dbReference>
<dbReference type="RefSeq" id="WP_212691577.1">
    <property type="nucleotide sequence ID" value="NZ_CP058561.1"/>
</dbReference>
<dbReference type="PROSITE" id="PS50995">
    <property type="entry name" value="HTH_MARR_2"/>
    <property type="match status" value="1"/>
</dbReference>
<dbReference type="SMART" id="SM00347">
    <property type="entry name" value="HTH_MARR"/>
    <property type="match status" value="1"/>
</dbReference>
<dbReference type="EMBL" id="CP058561">
    <property type="protein sequence ID" value="QUH31609.1"/>
    <property type="molecule type" value="Genomic_DNA"/>
</dbReference>
<evidence type="ECO:0000259" key="4">
    <source>
        <dbReference type="PROSITE" id="PS50995"/>
    </source>
</evidence>
<keyword evidence="6" id="KW-1185">Reference proteome</keyword>
<dbReference type="KEGG" id="vgu:HYG85_22830"/>
<keyword evidence="2" id="KW-0238">DNA-binding</keyword>
<dbReference type="InterPro" id="IPR000835">
    <property type="entry name" value="HTH_MarR-typ"/>
</dbReference>
<dbReference type="InterPro" id="IPR036388">
    <property type="entry name" value="WH-like_DNA-bd_sf"/>
</dbReference>
<keyword evidence="1" id="KW-0805">Transcription regulation</keyword>
<evidence type="ECO:0000256" key="1">
    <source>
        <dbReference type="ARBA" id="ARBA00023015"/>
    </source>
</evidence>
<dbReference type="Gene3D" id="1.10.10.10">
    <property type="entry name" value="Winged helix-like DNA-binding domain superfamily/Winged helix DNA-binding domain"/>
    <property type="match status" value="1"/>
</dbReference>
<dbReference type="PANTHER" id="PTHR35790:SF4">
    <property type="entry name" value="HTH-TYPE TRANSCRIPTIONAL REGULATOR PCHR"/>
    <property type="match status" value="1"/>
</dbReference>
<proteinExistence type="predicted"/>
<dbReference type="InterPro" id="IPR052067">
    <property type="entry name" value="Metal_resp_HTH_trans_reg"/>
</dbReference>
<dbReference type="AlphaFoldDB" id="A0A8J8MEZ5"/>
<dbReference type="PRINTS" id="PR00598">
    <property type="entry name" value="HTHMARR"/>
</dbReference>
<dbReference type="PANTHER" id="PTHR35790">
    <property type="entry name" value="HTH-TYPE TRANSCRIPTIONAL REGULATOR PCHR"/>
    <property type="match status" value="1"/>
</dbReference>
<feature type="domain" description="HTH marR-type" evidence="4">
    <location>
        <begin position="1"/>
        <end position="141"/>
    </location>
</feature>
<sequence length="147" mass="17044">MHDYIEILERMSAVQYRINYNDRKPKSFGTDQMLYHSEIHFIEAIGVGDINASTLSKKLDITNGAVTQVAEKLIKKGLILKYKRDSNKKEVLFKLTEKGKIAYENHELFHKELNDKVIEYLKRLSKEQVEGILGLIGICEEHLPRIL</sequence>
<protein>
    <submittedName>
        <fullName evidence="5">MarR family transcriptional regulator</fullName>
    </submittedName>
</protein>
<dbReference type="SUPFAM" id="SSF46785">
    <property type="entry name" value="Winged helix' DNA-binding domain"/>
    <property type="match status" value="1"/>
</dbReference>
<organism evidence="5 6">
    <name type="scientific">Vallitalea guaymasensis</name>
    <dbReference type="NCBI Taxonomy" id="1185412"/>
    <lineage>
        <taxon>Bacteria</taxon>
        <taxon>Bacillati</taxon>
        <taxon>Bacillota</taxon>
        <taxon>Clostridia</taxon>
        <taxon>Lachnospirales</taxon>
        <taxon>Vallitaleaceae</taxon>
        <taxon>Vallitalea</taxon>
    </lineage>
</organism>
<reference evidence="5 6" key="1">
    <citation type="submission" date="2020-07" db="EMBL/GenBank/DDBJ databases">
        <title>Vallitalea guaymasensis genome.</title>
        <authorList>
            <person name="Postec A."/>
        </authorList>
    </citation>
    <scope>NUCLEOTIDE SEQUENCE [LARGE SCALE GENOMIC DNA]</scope>
    <source>
        <strain evidence="5 6">Ra1766G1</strain>
    </source>
</reference>
<dbReference type="Proteomes" id="UP000677305">
    <property type="component" value="Chromosome"/>
</dbReference>
<evidence type="ECO:0000313" key="5">
    <source>
        <dbReference type="EMBL" id="QUH31609.1"/>
    </source>
</evidence>
<keyword evidence="3" id="KW-0804">Transcription</keyword>
<dbReference type="InterPro" id="IPR036390">
    <property type="entry name" value="WH_DNA-bd_sf"/>
</dbReference>
<evidence type="ECO:0000256" key="2">
    <source>
        <dbReference type="ARBA" id="ARBA00023125"/>
    </source>
</evidence>
<evidence type="ECO:0000313" key="6">
    <source>
        <dbReference type="Proteomes" id="UP000677305"/>
    </source>
</evidence>
<dbReference type="GO" id="GO:0003677">
    <property type="term" value="F:DNA binding"/>
    <property type="evidence" value="ECO:0007669"/>
    <property type="project" value="UniProtKB-KW"/>
</dbReference>
<gene>
    <name evidence="5" type="ORF">HYG85_22830</name>
</gene>